<dbReference type="KEGG" id="hqi:H9L05_20780"/>
<feature type="transmembrane region" description="Helical" evidence="1">
    <location>
        <begin position="15"/>
        <end position="33"/>
    </location>
</feature>
<keyword evidence="1" id="KW-0472">Membrane</keyword>
<reference evidence="2 3" key="1">
    <citation type="submission" date="2020-08" db="EMBL/GenBank/DDBJ databases">
        <title>Genome sequence of Hymenobacter qilianensis JCM 19763T.</title>
        <authorList>
            <person name="Hyun D.-W."/>
            <person name="Bae J.-W."/>
        </authorList>
    </citation>
    <scope>NUCLEOTIDE SEQUENCE [LARGE SCALE GENOMIC DNA]</scope>
    <source>
        <strain evidence="2 3">JCM 19763</strain>
    </source>
</reference>
<dbReference type="RefSeq" id="WP_187732502.1">
    <property type="nucleotide sequence ID" value="NZ_CP060784.1"/>
</dbReference>
<feature type="transmembrane region" description="Helical" evidence="1">
    <location>
        <begin position="45"/>
        <end position="66"/>
    </location>
</feature>
<name>A0A7H0GVC7_9BACT</name>
<dbReference type="AlphaFoldDB" id="A0A7H0GVC7"/>
<evidence type="ECO:0000256" key="1">
    <source>
        <dbReference type="SAM" id="Phobius"/>
    </source>
</evidence>
<protein>
    <submittedName>
        <fullName evidence="2">Uncharacterized protein</fullName>
    </submittedName>
</protein>
<sequence>MPTVNLDYLNAPAPAWLSVLFVACTSFTAWLMAQAIQRAGSSVNYYWLIVGLWLTAQAGLALGAFIKPIWTRCRPAWRWAHFFRP</sequence>
<keyword evidence="1" id="KW-0812">Transmembrane</keyword>
<gene>
    <name evidence="2" type="ORF">H9L05_20780</name>
</gene>
<keyword evidence="1" id="KW-1133">Transmembrane helix</keyword>
<accession>A0A7H0GVC7</accession>
<dbReference type="EMBL" id="CP060784">
    <property type="protein sequence ID" value="QNP52243.1"/>
    <property type="molecule type" value="Genomic_DNA"/>
</dbReference>
<proteinExistence type="predicted"/>
<dbReference type="Proteomes" id="UP000516093">
    <property type="component" value="Chromosome"/>
</dbReference>
<keyword evidence="3" id="KW-1185">Reference proteome</keyword>
<evidence type="ECO:0000313" key="3">
    <source>
        <dbReference type="Proteomes" id="UP000516093"/>
    </source>
</evidence>
<organism evidence="2 3">
    <name type="scientific">Hymenobacter qilianensis</name>
    <dbReference type="NCBI Taxonomy" id="1385715"/>
    <lineage>
        <taxon>Bacteria</taxon>
        <taxon>Pseudomonadati</taxon>
        <taxon>Bacteroidota</taxon>
        <taxon>Cytophagia</taxon>
        <taxon>Cytophagales</taxon>
        <taxon>Hymenobacteraceae</taxon>
        <taxon>Hymenobacter</taxon>
    </lineage>
</organism>
<evidence type="ECO:0000313" key="2">
    <source>
        <dbReference type="EMBL" id="QNP52243.1"/>
    </source>
</evidence>